<dbReference type="OrthoDB" id="196547at2759"/>
<protein>
    <submittedName>
        <fullName evidence="2">Predicted protein</fullName>
    </submittedName>
</protein>
<dbReference type="CDD" id="cd04450">
    <property type="entry name" value="DEP_RGS7-like"/>
    <property type="match status" value="1"/>
</dbReference>
<dbReference type="InParanoid" id="B0CZM5"/>
<dbReference type="HOGENOM" id="CLU_432814_0_0_1"/>
<dbReference type="AlphaFoldDB" id="B0CZM5"/>
<gene>
    <name evidence="2" type="ORF">LACBIDRAFT_311279</name>
</gene>
<dbReference type="SUPFAM" id="SSF46785">
    <property type="entry name" value="Winged helix' DNA-binding domain"/>
    <property type="match status" value="1"/>
</dbReference>
<accession>B0CZM5</accession>
<dbReference type="GeneID" id="6072449"/>
<dbReference type="InterPro" id="IPR036390">
    <property type="entry name" value="WH_DNA-bd_sf"/>
</dbReference>
<dbReference type="InterPro" id="IPR000591">
    <property type="entry name" value="DEP_dom"/>
</dbReference>
<dbReference type="PROSITE" id="PS50186">
    <property type="entry name" value="DEP"/>
    <property type="match status" value="1"/>
</dbReference>
<dbReference type="InterPro" id="IPR036388">
    <property type="entry name" value="WH-like_DNA-bd_sf"/>
</dbReference>
<dbReference type="Gene3D" id="1.10.10.10">
    <property type="entry name" value="Winged helix-like DNA-binding domain superfamily/Winged helix DNA-binding domain"/>
    <property type="match status" value="1"/>
</dbReference>
<dbReference type="InterPro" id="IPR058855">
    <property type="entry name" value="RGS1/SST2-like_Fungal-DR"/>
</dbReference>
<dbReference type="EMBL" id="DS547094">
    <property type="protein sequence ID" value="EDR12175.1"/>
    <property type="molecule type" value="Genomic_DNA"/>
</dbReference>
<dbReference type="GO" id="GO:0035556">
    <property type="term" value="P:intracellular signal transduction"/>
    <property type="evidence" value="ECO:0007669"/>
    <property type="project" value="InterPro"/>
</dbReference>
<dbReference type="Proteomes" id="UP000001194">
    <property type="component" value="Unassembled WGS sequence"/>
</dbReference>
<dbReference type="STRING" id="486041.B0CZM5"/>
<sequence>MITSSFVKSPVFVALQSFFLSPAMGGAEDLPHVLPALIGTEGFSLKADEVKKSAVALGGAEDLPHVLPALVGTEGFSLGAEAENVSPAIPLAGGESPTALKPPYQGLLKTIPLAVDGAENSLPAMSLAEDVSPAIPSVGGEPQAVLAPSYKGLLKTTKNGRTSTFSLAADGAENALPAMAQAEDGSPAIPPAGGEPQAVLAPSYKGLLKTTKSRRTSTFSLAVDGAKNSLPSIAQAEEVPPAIAPAGRESQAVPYKGLLKTTKSGRTFTKDTFDVFAALILSLKLGPHKGSGFFTHTYPHSFTTDEAVASLASLKISRVVKREPASIDPTKTQTTKECVTYSMTPVVAKAMCQCFMDVCLIKSAVNTTSFLFKDEWIYQLTPKGLHILHRFISRNNVNADHLRALFRSLPMCTSLLHLERQDEDDQMVLSEDVITDVFRLFAGDKPRHTNPVADKDLDPAQRHNKRTKGVPFFWVKSKGVVYDLCFTAMDALAWLCEFTSVAGREEAASLAAYFVGFGWITLVGDSRKSNQSAIVFTVENRLLPKVESPAETDRKASQFRCGPKVLYRVTDEGHRVAGWSSPAPSVLRDVSNGEFVVDPSSIGVSRDSCGTIGDGPDSWVKVEARASLMLGP</sequence>
<evidence type="ECO:0000259" key="1">
    <source>
        <dbReference type="PROSITE" id="PS50186"/>
    </source>
</evidence>
<reference evidence="2 3" key="1">
    <citation type="journal article" date="2008" name="Nature">
        <title>The genome of Laccaria bicolor provides insights into mycorrhizal symbiosis.</title>
        <authorList>
            <person name="Martin F."/>
            <person name="Aerts A."/>
            <person name="Ahren D."/>
            <person name="Brun A."/>
            <person name="Danchin E.G.J."/>
            <person name="Duchaussoy F."/>
            <person name="Gibon J."/>
            <person name="Kohler A."/>
            <person name="Lindquist E."/>
            <person name="Pereda V."/>
            <person name="Salamov A."/>
            <person name="Shapiro H.J."/>
            <person name="Wuyts J."/>
            <person name="Blaudez D."/>
            <person name="Buee M."/>
            <person name="Brokstein P."/>
            <person name="Canbaeck B."/>
            <person name="Cohen D."/>
            <person name="Courty P.E."/>
            <person name="Coutinho P.M."/>
            <person name="Delaruelle C."/>
            <person name="Detter J.C."/>
            <person name="Deveau A."/>
            <person name="DiFazio S."/>
            <person name="Duplessis S."/>
            <person name="Fraissinet-Tachet L."/>
            <person name="Lucic E."/>
            <person name="Frey-Klett P."/>
            <person name="Fourrey C."/>
            <person name="Feussner I."/>
            <person name="Gay G."/>
            <person name="Grimwood J."/>
            <person name="Hoegger P.J."/>
            <person name="Jain P."/>
            <person name="Kilaru S."/>
            <person name="Labbe J."/>
            <person name="Lin Y.C."/>
            <person name="Legue V."/>
            <person name="Le Tacon F."/>
            <person name="Marmeisse R."/>
            <person name="Melayah D."/>
            <person name="Montanini B."/>
            <person name="Muratet M."/>
            <person name="Nehls U."/>
            <person name="Niculita-Hirzel H."/>
            <person name="Oudot-Le Secq M.P."/>
            <person name="Peter M."/>
            <person name="Quesneville H."/>
            <person name="Rajashekar B."/>
            <person name="Reich M."/>
            <person name="Rouhier N."/>
            <person name="Schmutz J."/>
            <person name="Yin T."/>
            <person name="Chalot M."/>
            <person name="Henrissat B."/>
            <person name="Kuees U."/>
            <person name="Lucas S."/>
            <person name="Van de Peer Y."/>
            <person name="Podila G.K."/>
            <person name="Polle A."/>
            <person name="Pukkila P.J."/>
            <person name="Richardson P.M."/>
            <person name="Rouze P."/>
            <person name="Sanders I.R."/>
            <person name="Stajich J.E."/>
            <person name="Tunlid A."/>
            <person name="Tuskan G."/>
            <person name="Grigoriev I.V."/>
        </authorList>
    </citation>
    <scope>NUCLEOTIDE SEQUENCE [LARGE SCALE GENOMIC DNA]</scope>
    <source>
        <strain evidence="3">S238N-H82 / ATCC MYA-4686</strain>
    </source>
</reference>
<feature type="domain" description="DEP" evidence="1">
    <location>
        <begin position="485"/>
        <end position="540"/>
    </location>
</feature>
<dbReference type="RefSeq" id="XP_001876439.1">
    <property type="nucleotide sequence ID" value="XM_001876404.1"/>
</dbReference>
<organism evidence="3">
    <name type="scientific">Laccaria bicolor (strain S238N-H82 / ATCC MYA-4686)</name>
    <name type="common">Bicoloured deceiver</name>
    <name type="synonym">Laccaria laccata var. bicolor</name>
    <dbReference type="NCBI Taxonomy" id="486041"/>
    <lineage>
        <taxon>Eukaryota</taxon>
        <taxon>Fungi</taxon>
        <taxon>Dikarya</taxon>
        <taxon>Basidiomycota</taxon>
        <taxon>Agaricomycotina</taxon>
        <taxon>Agaricomycetes</taxon>
        <taxon>Agaricomycetidae</taxon>
        <taxon>Agaricales</taxon>
        <taxon>Agaricineae</taxon>
        <taxon>Hydnangiaceae</taxon>
        <taxon>Laccaria</taxon>
    </lineage>
</organism>
<dbReference type="Pfam" id="PF25889">
    <property type="entry name" value="WHD_Fungal_DR"/>
    <property type="match status" value="1"/>
</dbReference>
<name>B0CZM5_LACBS</name>
<dbReference type="KEGG" id="lbc:LACBIDRAFT_311279"/>
<keyword evidence="3" id="KW-1185">Reference proteome</keyword>
<proteinExistence type="predicted"/>
<evidence type="ECO:0000313" key="3">
    <source>
        <dbReference type="Proteomes" id="UP000001194"/>
    </source>
</evidence>
<evidence type="ECO:0000313" key="2">
    <source>
        <dbReference type="EMBL" id="EDR12175.1"/>
    </source>
</evidence>